<dbReference type="Proteomes" id="UP000601435">
    <property type="component" value="Unassembled WGS sequence"/>
</dbReference>
<reference evidence="2" key="1">
    <citation type="submission" date="2021-02" db="EMBL/GenBank/DDBJ databases">
        <authorList>
            <person name="Dougan E. K."/>
            <person name="Rhodes N."/>
            <person name="Thang M."/>
            <person name="Chan C."/>
        </authorList>
    </citation>
    <scope>NUCLEOTIDE SEQUENCE</scope>
</reference>
<gene>
    <name evidence="2" type="primary">GIP</name>
    <name evidence="2" type="ORF">SNEC2469_LOCUS11723</name>
</gene>
<accession>A0A812R877</accession>
<feature type="non-terminal residue" evidence="2">
    <location>
        <position position="632"/>
    </location>
</feature>
<dbReference type="AlphaFoldDB" id="A0A812R877"/>
<feature type="region of interest" description="Disordered" evidence="1">
    <location>
        <begin position="1"/>
        <end position="21"/>
    </location>
</feature>
<evidence type="ECO:0000313" key="3">
    <source>
        <dbReference type="Proteomes" id="UP000601435"/>
    </source>
</evidence>
<feature type="region of interest" description="Disordered" evidence="1">
    <location>
        <begin position="377"/>
        <end position="396"/>
    </location>
</feature>
<dbReference type="EMBL" id="CAJNJA010018614">
    <property type="protein sequence ID" value="CAE7427172.1"/>
    <property type="molecule type" value="Genomic_DNA"/>
</dbReference>
<comment type="caution">
    <text evidence="2">The sequence shown here is derived from an EMBL/GenBank/DDBJ whole genome shotgun (WGS) entry which is preliminary data.</text>
</comment>
<keyword evidence="3" id="KW-1185">Reference proteome</keyword>
<protein>
    <submittedName>
        <fullName evidence="2">GIP protein</fullName>
    </submittedName>
</protein>
<feature type="compositionally biased region" description="Polar residues" evidence="1">
    <location>
        <begin position="494"/>
        <end position="504"/>
    </location>
</feature>
<dbReference type="OrthoDB" id="7691805at2759"/>
<evidence type="ECO:0000313" key="2">
    <source>
        <dbReference type="EMBL" id="CAE7427172.1"/>
    </source>
</evidence>
<feature type="compositionally biased region" description="Basic and acidic residues" evidence="1">
    <location>
        <begin position="215"/>
        <end position="226"/>
    </location>
</feature>
<name>A0A812R877_9DINO</name>
<proteinExistence type="predicted"/>
<sequence>VRQEVIKPGVNSLPELPSVGEMGKGIASHRDHDNRGEHEVRMIGVITEGVSGKGEQEGVLEQTEGTEGHPSALKLIAELESQRLKDFERSVQAMEAELQEIANPEDPTVKLCEELPGVTNEDGWNKEGRDGILVPNLVCGPSCCGRQRKDPWACSSSDPLVIRESFLAVQDLLLWSIASTAKGQAIPFLKVWREFQHWAKVDRSMLATKFQPPPEEEKGGDDDPFKELPGSPGEYEPTDPGGEADCALLQDADDLFDSPNLRVEAKALDTQLGSEIRDSPISVEPSERVQGLEEEYEWLEDDKLDQELEKIRSRVDLVTLRFFVGTEFASDTLARWLPGAHKELLTRWVRAAYGAPHLTVTDGHVLITSVLEGAVPPPIQEVEGPEDTPAEEEAPGIRSKIADADSPAEWANYHAVRKNPDWVVVGYSPLGVHKLEEEATPEEEPPEVVHVEDTYYHGYWEDEWVSTFDPWEDGWTPQPTSPHVTPPDEIGASMGSSSNTSPESRPQLDVHFPPVITALEQDEREGGPDLQVVHQVSPAEVKRKVRIVSCGNYAKGVSEDVLYASGAAAETLRIALVRPPAILIVLGICEPDEVWEAMWQDYNRPPATTTSGKSWGETARYLDMYLSMWTIY</sequence>
<feature type="compositionally biased region" description="Acidic residues" evidence="1">
    <location>
        <begin position="383"/>
        <end position="394"/>
    </location>
</feature>
<feature type="region of interest" description="Disordered" evidence="1">
    <location>
        <begin position="473"/>
        <end position="509"/>
    </location>
</feature>
<feature type="region of interest" description="Disordered" evidence="1">
    <location>
        <begin position="206"/>
        <end position="246"/>
    </location>
</feature>
<organism evidence="2 3">
    <name type="scientific">Symbiodinium necroappetens</name>
    <dbReference type="NCBI Taxonomy" id="1628268"/>
    <lineage>
        <taxon>Eukaryota</taxon>
        <taxon>Sar</taxon>
        <taxon>Alveolata</taxon>
        <taxon>Dinophyceae</taxon>
        <taxon>Suessiales</taxon>
        <taxon>Symbiodiniaceae</taxon>
        <taxon>Symbiodinium</taxon>
    </lineage>
</organism>
<evidence type="ECO:0000256" key="1">
    <source>
        <dbReference type="SAM" id="MobiDB-lite"/>
    </source>
</evidence>